<dbReference type="AlphaFoldDB" id="C1MWP1"/>
<dbReference type="PANTHER" id="PTHR47725:SF2">
    <property type="entry name" value="UBIQUITIN-LIKE DOMAIN-CONTAINING PROTEIN"/>
    <property type="match status" value="1"/>
</dbReference>
<dbReference type="SMART" id="SM00213">
    <property type="entry name" value="UBQ"/>
    <property type="match status" value="1"/>
</dbReference>
<dbReference type="PANTHER" id="PTHR47725">
    <property type="entry name" value="OS03G0364000 PROTEIN"/>
    <property type="match status" value="1"/>
</dbReference>
<dbReference type="Gene3D" id="3.10.20.90">
    <property type="entry name" value="Phosphatidylinositol 3-kinase Catalytic Subunit, Chain A, domain 1"/>
    <property type="match status" value="1"/>
</dbReference>
<dbReference type="GeneID" id="9685115"/>
<dbReference type="Pfam" id="PF00240">
    <property type="entry name" value="ubiquitin"/>
    <property type="match status" value="1"/>
</dbReference>
<dbReference type="CDD" id="cd17039">
    <property type="entry name" value="Ubl_ubiquitin_like"/>
    <property type="match status" value="1"/>
</dbReference>
<reference evidence="3 4" key="1">
    <citation type="journal article" date="2009" name="Science">
        <title>Green evolution and dynamic adaptations revealed by genomes of the marine picoeukaryotes Micromonas.</title>
        <authorList>
            <person name="Worden A.Z."/>
            <person name="Lee J.H."/>
            <person name="Mock T."/>
            <person name="Rouze P."/>
            <person name="Simmons M.P."/>
            <person name="Aerts A.L."/>
            <person name="Allen A.E."/>
            <person name="Cuvelier M.L."/>
            <person name="Derelle E."/>
            <person name="Everett M.V."/>
            <person name="Foulon E."/>
            <person name="Grimwood J."/>
            <person name="Gundlach H."/>
            <person name="Henrissat B."/>
            <person name="Napoli C."/>
            <person name="McDonald S.M."/>
            <person name="Parker M.S."/>
            <person name="Rombauts S."/>
            <person name="Salamov A."/>
            <person name="Von Dassow P."/>
            <person name="Badger J.H."/>
            <person name="Coutinho P.M."/>
            <person name="Demir E."/>
            <person name="Dubchak I."/>
            <person name="Gentemann C."/>
            <person name="Eikrem W."/>
            <person name="Gready J.E."/>
            <person name="John U."/>
            <person name="Lanier W."/>
            <person name="Lindquist E.A."/>
            <person name="Lucas S."/>
            <person name="Mayer K.F."/>
            <person name="Moreau H."/>
            <person name="Not F."/>
            <person name="Otillar R."/>
            <person name="Panaud O."/>
            <person name="Pangilinan J."/>
            <person name="Paulsen I."/>
            <person name="Piegu B."/>
            <person name="Poliakov A."/>
            <person name="Robbens S."/>
            <person name="Schmutz J."/>
            <person name="Toulza E."/>
            <person name="Wyss T."/>
            <person name="Zelensky A."/>
            <person name="Zhou K."/>
            <person name="Armbrust E.V."/>
            <person name="Bhattacharya D."/>
            <person name="Goodenough U.W."/>
            <person name="Van de Peer Y."/>
            <person name="Grigoriev I.V."/>
        </authorList>
    </citation>
    <scope>NUCLEOTIDE SEQUENCE [LARGE SCALE GENOMIC DNA]</scope>
    <source>
        <strain evidence="3 4">CCMP1545</strain>
    </source>
</reference>
<evidence type="ECO:0000313" key="3">
    <source>
        <dbReference type="EMBL" id="EEH55912.1"/>
    </source>
</evidence>
<protein>
    <submittedName>
        <fullName evidence="3">Ubiquitin-like protein</fullName>
    </submittedName>
</protein>
<feature type="compositionally biased region" description="Low complexity" evidence="1">
    <location>
        <begin position="188"/>
        <end position="199"/>
    </location>
</feature>
<dbReference type="SUPFAM" id="SSF54236">
    <property type="entry name" value="Ubiquitin-like"/>
    <property type="match status" value="1"/>
</dbReference>
<dbReference type="Proteomes" id="UP000001876">
    <property type="component" value="Unassembled WGS sequence"/>
</dbReference>
<gene>
    <name evidence="3" type="ORF">MICPUCDRAFT_59193</name>
</gene>
<feature type="compositionally biased region" description="Basic and acidic residues" evidence="1">
    <location>
        <begin position="112"/>
        <end position="131"/>
    </location>
</feature>
<feature type="compositionally biased region" description="Basic and acidic residues" evidence="1">
    <location>
        <begin position="137"/>
        <end position="148"/>
    </location>
</feature>
<feature type="compositionally biased region" description="Acidic residues" evidence="1">
    <location>
        <begin position="157"/>
        <end position="170"/>
    </location>
</feature>
<dbReference type="InterPro" id="IPR000626">
    <property type="entry name" value="Ubiquitin-like_dom"/>
</dbReference>
<evidence type="ECO:0000313" key="4">
    <source>
        <dbReference type="Proteomes" id="UP000001876"/>
    </source>
</evidence>
<organism evidence="4">
    <name type="scientific">Micromonas pusilla (strain CCMP1545)</name>
    <name type="common">Picoplanktonic green alga</name>
    <dbReference type="NCBI Taxonomy" id="564608"/>
    <lineage>
        <taxon>Eukaryota</taxon>
        <taxon>Viridiplantae</taxon>
        <taxon>Chlorophyta</taxon>
        <taxon>Mamiellophyceae</taxon>
        <taxon>Mamiellales</taxon>
        <taxon>Mamiellaceae</taxon>
        <taxon>Micromonas</taxon>
    </lineage>
</organism>
<name>C1MWP1_MICPC</name>
<proteinExistence type="predicted"/>
<dbReference type="RefSeq" id="XP_003059960.1">
    <property type="nucleotide sequence ID" value="XM_003059914.1"/>
</dbReference>
<accession>C1MWP1</accession>
<dbReference type="EMBL" id="GG663741">
    <property type="protein sequence ID" value="EEH55912.1"/>
    <property type="molecule type" value="Genomic_DNA"/>
</dbReference>
<evidence type="ECO:0000259" key="2">
    <source>
        <dbReference type="PROSITE" id="PS50053"/>
    </source>
</evidence>
<dbReference type="PROSITE" id="PS50053">
    <property type="entry name" value="UBIQUITIN_2"/>
    <property type="match status" value="1"/>
</dbReference>
<dbReference type="KEGG" id="mpp:MICPUCDRAFT_59193"/>
<evidence type="ECO:0000256" key="1">
    <source>
        <dbReference type="SAM" id="MobiDB-lite"/>
    </source>
</evidence>
<dbReference type="InterPro" id="IPR029071">
    <property type="entry name" value="Ubiquitin-like_domsf"/>
</dbReference>
<dbReference type="OrthoDB" id="428577at2759"/>
<sequence length="199" mass="21444">MHVRVKRGTKTFFILVHPSETIMELKQKIQSATEIDFPPTGLHIERQRLTSGPNMARVLEDRYQLSQLKVDNDQVLALTIRADGEDESAYEDVVICEIGTPEAEAWIAKEEEARAKEREETAARDAAEAAERAAQMKLDDVVNREKEGGGGGGGEGADGDGDVVAEGEEEAAAKKEEETPAADDDEPAAAAAEDPAAAE</sequence>
<feature type="domain" description="Ubiquitin-like" evidence="2">
    <location>
        <begin position="1"/>
        <end position="85"/>
    </location>
</feature>
<dbReference type="STRING" id="564608.C1MWP1"/>
<feature type="region of interest" description="Disordered" evidence="1">
    <location>
        <begin position="112"/>
        <end position="199"/>
    </location>
</feature>
<keyword evidence="4" id="KW-1185">Reference proteome</keyword>